<evidence type="ECO:0000256" key="1">
    <source>
        <dbReference type="SAM" id="MobiDB-lite"/>
    </source>
</evidence>
<feature type="transmembrane region" description="Helical" evidence="2">
    <location>
        <begin position="275"/>
        <end position="292"/>
    </location>
</feature>
<evidence type="ECO:0000256" key="2">
    <source>
        <dbReference type="SAM" id="Phobius"/>
    </source>
</evidence>
<keyword evidence="4" id="KW-1185">Reference proteome</keyword>
<protein>
    <recommendedName>
        <fullName evidence="5">GPI ethanolamine phosphate transferase 3</fullName>
    </recommendedName>
</protein>
<feature type="region of interest" description="Disordered" evidence="1">
    <location>
        <begin position="61"/>
        <end position="89"/>
    </location>
</feature>
<reference evidence="3 4" key="1">
    <citation type="journal article" date="2013" name="BMC Genomics">
        <title>Reconstruction of the lipid metabolism for the microalga Monoraphidium neglectum from its genome sequence reveals characteristics suitable for biofuel production.</title>
        <authorList>
            <person name="Bogen C."/>
            <person name="Al-Dilaimi A."/>
            <person name="Albersmeier A."/>
            <person name="Wichmann J."/>
            <person name="Grundmann M."/>
            <person name="Rupp O."/>
            <person name="Lauersen K.J."/>
            <person name="Blifernez-Klassen O."/>
            <person name="Kalinowski J."/>
            <person name="Goesmann A."/>
            <person name="Mussgnug J.H."/>
            <person name="Kruse O."/>
        </authorList>
    </citation>
    <scope>NUCLEOTIDE SEQUENCE [LARGE SCALE GENOMIC DNA]</scope>
    <source>
        <strain evidence="3 4">SAG 48.87</strain>
    </source>
</reference>
<keyword evidence="2" id="KW-0812">Transmembrane</keyword>
<dbReference type="PANTHER" id="PTHR23071:SF1">
    <property type="entry name" value="GPI ETHANOLAMINE PHOSPHATE TRANSFERASE 3"/>
    <property type="match status" value="1"/>
</dbReference>
<feature type="compositionally biased region" description="Low complexity" evidence="1">
    <location>
        <begin position="126"/>
        <end position="135"/>
    </location>
</feature>
<proteinExistence type="predicted"/>
<dbReference type="GO" id="GO:0006506">
    <property type="term" value="P:GPI anchor biosynthetic process"/>
    <property type="evidence" value="ECO:0007669"/>
    <property type="project" value="InterPro"/>
</dbReference>
<sequence>MAAGAWPGGPYERALLLVLSDHGQTLGGDHGGGSADEADSVLIAAGAARLRASLLRRGGGADVGGDAGGGGEGEAVGGGGEGWRPPSEGELDRLQTELLSGGWAAAAATAAAGAEEEEGAMGGSVPAAKAPAPEGGPCGGSIPQVDLTPTLALLLGVPIPFGNLGKVPLALWHVLAEGGAAGGGGADGAYAAALASNAAQVHRYLNRYAGAAKLPAARLARCNTLFENAEAAAAGGSEGGGGGGPEDGGAEGPWLEFLEEAAALARAQFTQFHGGFIWLGVAAMAAVVALHLRCCW</sequence>
<evidence type="ECO:0000313" key="3">
    <source>
        <dbReference type="EMBL" id="KIY94906.1"/>
    </source>
</evidence>
<dbReference type="OrthoDB" id="272139at2759"/>
<dbReference type="GeneID" id="25730479"/>
<name>A0A0D2M008_9CHLO</name>
<evidence type="ECO:0008006" key="5">
    <source>
        <dbReference type="Google" id="ProtNLM"/>
    </source>
</evidence>
<dbReference type="SUPFAM" id="SSF53649">
    <property type="entry name" value="Alkaline phosphatase-like"/>
    <property type="match status" value="1"/>
</dbReference>
<evidence type="ECO:0000313" key="4">
    <source>
        <dbReference type="Proteomes" id="UP000054498"/>
    </source>
</evidence>
<dbReference type="EMBL" id="KK103816">
    <property type="protein sequence ID" value="KIY94906.1"/>
    <property type="molecule type" value="Genomic_DNA"/>
</dbReference>
<keyword evidence="2" id="KW-0472">Membrane</keyword>
<dbReference type="InterPro" id="IPR039524">
    <property type="entry name" value="PIGO/GPI13"/>
</dbReference>
<dbReference type="KEGG" id="mng:MNEG_13055"/>
<dbReference type="Gene3D" id="3.40.720.10">
    <property type="entry name" value="Alkaline Phosphatase, subunit A"/>
    <property type="match status" value="1"/>
</dbReference>
<gene>
    <name evidence="3" type="ORF">MNEG_13055</name>
</gene>
<organism evidence="3 4">
    <name type="scientific">Monoraphidium neglectum</name>
    <dbReference type="NCBI Taxonomy" id="145388"/>
    <lineage>
        <taxon>Eukaryota</taxon>
        <taxon>Viridiplantae</taxon>
        <taxon>Chlorophyta</taxon>
        <taxon>core chlorophytes</taxon>
        <taxon>Chlorophyceae</taxon>
        <taxon>CS clade</taxon>
        <taxon>Sphaeropleales</taxon>
        <taxon>Selenastraceae</taxon>
        <taxon>Monoraphidium</taxon>
    </lineage>
</organism>
<dbReference type="Proteomes" id="UP000054498">
    <property type="component" value="Unassembled WGS sequence"/>
</dbReference>
<dbReference type="AlphaFoldDB" id="A0A0D2M008"/>
<dbReference type="RefSeq" id="XP_013893926.1">
    <property type="nucleotide sequence ID" value="XM_014038472.1"/>
</dbReference>
<dbReference type="STRING" id="145388.A0A0D2M008"/>
<keyword evidence="2" id="KW-1133">Transmembrane helix</keyword>
<dbReference type="PANTHER" id="PTHR23071">
    <property type="entry name" value="PHOSPHATIDYLINOSITOL GLYCAN"/>
    <property type="match status" value="1"/>
</dbReference>
<dbReference type="GO" id="GO:0051377">
    <property type="term" value="F:mannose-ethanolamine phosphotransferase activity"/>
    <property type="evidence" value="ECO:0007669"/>
    <property type="project" value="TreeGrafter"/>
</dbReference>
<feature type="region of interest" description="Disordered" evidence="1">
    <location>
        <begin position="110"/>
        <end position="136"/>
    </location>
</feature>
<accession>A0A0D2M008</accession>
<dbReference type="InterPro" id="IPR017850">
    <property type="entry name" value="Alkaline_phosphatase_core_sf"/>
</dbReference>
<dbReference type="GO" id="GO:0005789">
    <property type="term" value="C:endoplasmic reticulum membrane"/>
    <property type="evidence" value="ECO:0007669"/>
    <property type="project" value="TreeGrafter"/>
</dbReference>
<feature type="compositionally biased region" description="Gly residues" evidence="1">
    <location>
        <begin position="61"/>
        <end position="82"/>
    </location>
</feature>